<sequence>MNSSQRKKERMFELEHGEGEIALDEQDLAIISGLQEDGRRSYGQLAKTVGLSETAVRRRTQRLIDSGVIRIVAVSDTAYLRKTVGATVGVFCDDDATAVIEALDAMPEVDYIVSTAGKYRLLFEAQCKSNDELFQLTNRVLSVPGVSGLETHYYIKYHKQTYTWPPGVERRNVQDQVDEPDATI</sequence>
<keyword evidence="1" id="KW-0805">Transcription regulation</keyword>
<organism evidence="5 6">
    <name type="scientific">Rhodococcus erythropolis</name>
    <name type="common">Arthrobacter picolinophilus</name>
    <dbReference type="NCBI Taxonomy" id="1833"/>
    <lineage>
        <taxon>Bacteria</taxon>
        <taxon>Bacillati</taxon>
        <taxon>Actinomycetota</taxon>
        <taxon>Actinomycetes</taxon>
        <taxon>Mycobacteriales</taxon>
        <taxon>Nocardiaceae</taxon>
        <taxon>Rhodococcus</taxon>
        <taxon>Rhodococcus erythropolis group</taxon>
    </lineage>
</organism>
<evidence type="ECO:0000256" key="3">
    <source>
        <dbReference type="ARBA" id="ARBA00023163"/>
    </source>
</evidence>
<dbReference type="AlphaFoldDB" id="A0A6G9CLH0"/>
<keyword evidence="2" id="KW-0238">DNA-binding</keyword>
<dbReference type="InterPro" id="IPR011008">
    <property type="entry name" value="Dimeric_a/b-barrel"/>
</dbReference>
<dbReference type="SMART" id="SM00344">
    <property type="entry name" value="HTH_ASNC"/>
    <property type="match status" value="1"/>
</dbReference>
<reference evidence="5 6" key="1">
    <citation type="submission" date="2020-03" db="EMBL/GenBank/DDBJ databases">
        <title>Screen low temperature-resistant strains for efficient degradation of petroleum hydrocarbons under the low temperature.</title>
        <authorList>
            <person name="Wang Y."/>
            <person name="Chen J."/>
        </authorList>
    </citation>
    <scope>NUCLEOTIDE SEQUENCE [LARGE SCALE GENOMIC DNA]</scope>
    <source>
        <strain evidence="5 6">KB1</strain>
    </source>
</reference>
<dbReference type="GO" id="GO:0005829">
    <property type="term" value="C:cytosol"/>
    <property type="evidence" value="ECO:0007669"/>
    <property type="project" value="TreeGrafter"/>
</dbReference>
<dbReference type="PRINTS" id="PR00033">
    <property type="entry name" value="HTHASNC"/>
</dbReference>
<gene>
    <name evidence="5" type="ORF">G9444_0639</name>
</gene>
<dbReference type="PROSITE" id="PS00519">
    <property type="entry name" value="HTH_ASNC_1"/>
    <property type="match status" value="1"/>
</dbReference>
<dbReference type="PANTHER" id="PTHR30154">
    <property type="entry name" value="LEUCINE-RESPONSIVE REGULATORY PROTEIN"/>
    <property type="match status" value="1"/>
</dbReference>
<dbReference type="InterPro" id="IPR019888">
    <property type="entry name" value="Tscrpt_reg_AsnC-like"/>
</dbReference>
<dbReference type="Pfam" id="PF13404">
    <property type="entry name" value="HTH_AsnC-type"/>
    <property type="match status" value="1"/>
</dbReference>
<evidence type="ECO:0000313" key="6">
    <source>
        <dbReference type="Proteomes" id="UP000502345"/>
    </source>
</evidence>
<dbReference type="GO" id="GO:0043200">
    <property type="term" value="P:response to amino acid"/>
    <property type="evidence" value="ECO:0007669"/>
    <property type="project" value="TreeGrafter"/>
</dbReference>
<dbReference type="Gene3D" id="1.10.10.10">
    <property type="entry name" value="Winged helix-like DNA-binding domain superfamily/Winged helix DNA-binding domain"/>
    <property type="match status" value="1"/>
</dbReference>
<dbReference type="SUPFAM" id="SSF46785">
    <property type="entry name" value="Winged helix' DNA-binding domain"/>
    <property type="match status" value="1"/>
</dbReference>
<dbReference type="InterPro" id="IPR036390">
    <property type="entry name" value="WH_DNA-bd_sf"/>
</dbReference>
<dbReference type="InterPro" id="IPR000485">
    <property type="entry name" value="AsnC-type_HTH_dom"/>
</dbReference>
<protein>
    <recommendedName>
        <fullName evidence="4">HTH asnC-type domain-containing protein</fullName>
    </recommendedName>
</protein>
<evidence type="ECO:0000313" key="5">
    <source>
        <dbReference type="EMBL" id="QIP37883.1"/>
    </source>
</evidence>
<accession>A0A6G9CLH0</accession>
<dbReference type="Pfam" id="PF01037">
    <property type="entry name" value="AsnC_trans_reg"/>
    <property type="match status" value="1"/>
</dbReference>
<dbReference type="GO" id="GO:0043565">
    <property type="term" value="F:sequence-specific DNA binding"/>
    <property type="evidence" value="ECO:0007669"/>
    <property type="project" value="InterPro"/>
</dbReference>
<dbReference type="SUPFAM" id="SSF54909">
    <property type="entry name" value="Dimeric alpha+beta barrel"/>
    <property type="match status" value="1"/>
</dbReference>
<dbReference type="CDD" id="cd00090">
    <property type="entry name" value="HTH_ARSR"/>
    <property type="match status" value="1"/>
</dbReference>
<dbReference type="InterPro" id="IPR019887">
    <property type="entry name" value="Tscrpt_reg_AsnC/Lrp_C"/>
</dbReference>
<dbReference type="InterPro" id="IPR019885">
    <property type="entry name" value="Tscrpt_reg_HTH_AsnC-type_CS"/>
</dbReference>
<evidence type="ECO:0000256" key="2">
    <source>
        <dbReference type="ARBA" id="ARBA00023125"/>
    </source>
</evidence>
<dbReference type="EMBL" id="CP050124">
    <property type="protein sequence ID" value="QIP37883.1"/>
    <property type="molecule type" value="Genomic_DNA"/>
</dbReference>
<dbReference type="PROSITE" id="PS50956">
    <property type="entry name" value="HTH_ASNC_2"/>
    <property type="match status" value="1"/>
</dbReference>
<evidence type="ECO:0000259" key="4">
    <source>
        <dbReference type="PROSITE" id="PS50956"/>
    </source>
</evidence>
<dbReference type="InterPro" id="IPR036388">
    <property type="entry name" value="WH-like_DNA-bd_sf"/>
</dbReference>
<dbReference type="InterPro" id="IPR011991">
    <property type="entry name" value="ArsR-like_HTH"/>
</dbReference>
<keyword evidence="3" id="KW-0804">Transcription</keyword>
<dbReference type="Gene3D" id="3.30.70.920">
    <property type="match status" value="1"/>
</dbReference>
<name>A0A6G9CLH0_RHOER</name>
<dbReference type="PANTHER" id="PTHR30154:SF34">
    <property type="entry name" value="TRANSCRIPTIONAL REGULATOR AZLB"/>
    <property type="match status" value="1"/>
</dbReference>
<dbReference type="Proteomes" id="UP000502345">
    <property type="component" value="Chromosome"/>
</dbReference>
<proteinExistence type="predicted"/>
<feature type="domain" description="HTH asnC-type" evidence="4">
    <location>
        <begin position="23"/>
        <end position="87"/>
    </location>
</feature>
<evidence type="ECO:0000256" key="1">
    <source>
        <dbReference type="ARBA" id="ARBA00023015"/>
    </source>
</evidence>